<reference evidence="1 2" key="1">
    <citation type="submission" date="2018-06" db="EMBL/GenBank/DDBJ databases">
        <authorList>
            <consortium name="Pathogen Informatics"/>
            <person name="Doyle S."/>
        </authorList>
    </citation>
    <scope>NUCLEOTIDE SEQUENCE [LARGE SCALE GENOMIC DNA]</scope>
    <source>
        <strain evidence="1 2">NCTC10736</strain>
    </source>
</reference>
<gene>
    <name evidence="1" type="ORF">NCTC10736_01758</name>
</gene>
<sequence length="106" mass="12062">MKQLDKLNIELSEVLSTLIKIPASELQSDDLVSNLLVLVGERQVLLSLLLNDDKIDDADYLQHQLDLTEKFTIQSNVIMADRQALLHASSKNKRQINVYETIDSNR</sequence>
<dbReference type="EMBL" id="UGYV01000001">
    <property type="protein sequence ID" value="SUI75701.1"/>
    <property type="molecule type" value="Genomic_DNA"/>
</dbReference>
<evidence type="ECO:0000313" key="1">
    <source>
        <dbReference type="EMBL" id="SUI75701.1"/>
    </source>
</evidence>
<dbReference type="AlphaFoldDB" id="A0A380A7A9"/>
<name>A0A380A7A9_9GAMM</name>
<dbReference type="RefSeq" id="WP_115406006.1">
    <property type="nucleotide sequence ID" value="NZ_UGYV01000001.1"/>
</dbReference>
<evidence type="ECO:0000313" key="2">
    <source>
        <dbReference type="Proteomes" id="UP000255061"/>
    </source>
</evidence>
<dbReference type="Proteomes" id="UP000255061">
    <property type="component" value="Unassembled WGS sequence"/>
</dbReference>
<organism evidence="1 2">
    <name type="scientific">Shewanella morhuae</name>
    <dbReference type="NCBI Taxonomy" id="365591"/>
    <lineage>
        <taxon>Bacteria</taxon>
        <taxon>Pseudomonadati</taxon>
        <taxon>Pseudomonadota</taxon>
        <taxon>Gammaproteobacteria</taxon>
        <taxon>Alteromonadales</taxon>
        <taxon>Shewanellaceae</taxon>
        <taxon>Shewanella</taxon>
    </lineage>
</organism>
<accession>A0A380A7A9</accession>
<proteinExistence type="predicted"/>
<evidence type="ECO:0008006" key="3">
    <source>
        <dbReference type="Google" id="ProtNLM"/>
    </source>
</evidence>
<protein>
    <recommendedName>
        <fullName evidence="3">Flagella biosynthesis chaperone for FliD, FliT</fullName>
    </recommendedName>
</protein>